<dbReference type="Pfam" id="PF19112">
    <property type="entry name" value="VanA_C"/>
    <property type="match status" value="1"/>
</dbReference>
<dbReference type="GO" id="GO:0051213">
    <property type="term" value="F:dioxygenase activity"/>
    <property type="evidence" value="ECO:0007669"/>
    <property type="project" value="UniProtKB-KW"/>
</dbReference>
<keyword evidence="4" id="KW-0408">Iron</keyword>
<dbReference type="InterPro" id="IPR036922">
    <property type="entry name" value="Rieske_2Fe-2S_sf"/>
</dbReference>
<keyword evidence="2" id="KW-0479">Metal-binding</keyword>
<dbReference type="Pfam" id="PF00355">
    <property type="entry name" value="Rieske"/>
    <property type="match status" value="1"/>
</dbReference>
<dbReference type="PANTHER" id="PTHR21266:SF60">
    <property type="entry name" value="3-KETOSTEROID-9-ALPHA-MONOOXYGENASE, OXYGENASE COMPONENT"/>
    <property type="match status" value="1"/>
</dbReference>
<dbReference type="STRING" id="1855383.SAMN05216548_105197"/>
<gene>
    <name evidence="7" type="ORF">SAMN05216548_105197</name>
</gene>
<dbReference type="InterPro" id="IPR015881">
    <property type="entry name" value="ARHD_Rieske_2Fe_2S"/>
</dbReference>
<evidence type="ECO:0000313" key="7">
    <source>
        <dbReference type="EMBL" id="SEQ55468.1"/>
    </source>
</evidence>
<keyword evidence="3" id="KW-0560">Oxidoreductase</keyword>
<evidence type="ECO:0000256" key="5">
    <source>
        <dbReference type="ARBA" id="ARBA00023014"/>
    </source>
</evidence>
<keyword evidence="8" id="KW-1185">Reference proteome</keyword>
<evidence type="ECO:0000256" key="2">
    <source>
        <dbReference type="ARBA" id="ARBA00022723"/>
    </source>
</evidence>
<keyword evidence="5" id="KW-0411">Iron-sulfur</keyword>
<dbReference type="GO" id="GO:0051537">
    <property type="term" value="F:2 iron, 2 sulfur cluster binding"/>
    <property type="evidence" value="ECO:0007669"/>
    <property type="project" value="UniProtKB-KW"/>
</dbReference>
<dbReference type="OrthoDB" id="9800776at2"/>
<dbReference type="Proteomes" id="UP000199647">
    <property type="component" value="Unassembled WGS sequence"/>
</dbReference>
<evidence type="ECO:0000259" key="6">
    <source>
        <dbReference type="PROSITE" id="PS51296"/>
    </source>
</evidence>
<dbReference type="PROSITE" id="PS00570">
    <property type="entry name" value="RING_HYDROXYL_ALPHA"/>
    <property type="match status" value="1"/>
</dbReference>
<accession>A0A1H9GZR0</accession>
<dbReference type="InterPro" id="IPR017941">
    <property type="entry name" value="Rieske_2Fe-2S"/>
</dbReference>
<evidence type="ECO:0000256" key="1">
    <source>
        <dbReference type="ARBA" id="ARBA00022714"/>
    </source>
</evidence>
<evidence type="ECO:0000256" key="4">
    <source>
        <dbReference type="ARBA" id="ARBA00023004"/>
    </source>
</evidence>
<sequence length="353" mass="39783">MQGLKAELLKGCWYMAAEGASLKTGALKGMTLAGEPVLLARGTSGEVFAMRDTCPHRGIPLRYGSVQGDTVQCCYHGWRFGSDGTCVDIPSMREGQQIDLSKIRCSSYPAIERYGLIWVYVSQAGEDPSASETPEPPALPDIPFGEVPKAAVAMDFPCSADHAAFGLMDPTHAAFVHTSWWFKKDASKLRPKEKAFEPSPFGFRMKRHRIPPQNVIYKRLLGDNVSTEISYMLPGYRIEHIRGDKHWVVGLTSITPTTDEETIVSQIFWSSIGWLSPVAPIARHFMRVFVRQDRDVVVQQREGLKTQPKLMLINDADTQARWWMRLKDEWMSAQANGRAFVNPLKEHTLRWRS</sequence>
<dbReference type="Gene3D" id="3.90.380.10">
    <property type="entry name" value="Naphthalene 1,2-dioxygenase Alpha Subunit, Chain A, domain 1"/>
    <property type="match status" value="1"/>
</dbReference>
<feature type="domain" description="Rieske" evidence="6">
    <location>
        <begin position="14"/>
        <end position="119"/>
    </location>
</feature>
<dbReference type="EMBL" id="FOFG01000005">
    <property type="protein sequence ID" value="SEQ55468.1"/>
    <property type="molecule type" value="Genomic_DNA"/>
</dbReference>
<name>A0A1H9GZR0_9HYPH</name>
<proteinExistence type="predicted"/>
<evidence type="ECO:0000313" key="8">
    <source>
        <dbReference type="Proteomes" id="UP000199647"/>
    </source>
</evidence>
<dbReference type="Gene3D" id="2.102.10.10">
    <property type="entry name" value="Rieske [2Fe-2S] iron-sulphur domain"/>
    <property type="match status" value="1"/>
</dbReference>
<dbReference type="SUPFAM" id="SSF50022">
    <property type="entry name" value="ISP domain"/>
    <property type="match status" value="1"/>
</dbReference>
<reference evidence="7 8" key="1">
    <citation type="submission" date="2016-10" db="EMBL/GenBank/DDBJ databases">
        <authorList>
            <person name="de Groot N.N."/>
        </authorList>
    </citation>
    <scope>NUCLEOTIDE SEQUENCE [LARGE SCALE GENOMIC DNA]</scope>
    <source>
        <strain evidence="7 8">A52C2</strain>
    </source>
</reference>
<dbReference type="RefSeq" id="WP_092496325.1">
    <property type="nucleotide sequence ID" value="NZ_FOFG01000005.1"/>
</dbReference>
<organism evidence="7 8">
    <name type="scientific">Faunimonas pinastri</name>
    <dbReference type="NCBI Taxonomy" id="1855383"/>
    <lineage>
        <taxon>Bacteria</taxon>
        <taxon>Pseudomonadati</taxon>
        <taxon>Pseudomonadota</taxon>
        <taxon>Alphaproteobacteria</taxon>
        <taxon>Hyphomicrobiales</taxon>
        <taxon>Afifellaceae</taxon>
        <taxon>Faunimonas</taxon>
    </lineage>
</organism>
<protein>
    <submittedName>
        <fullName evidence="7">Phenylpropionate dioxygenase, large terminal subunit</fullName>
    </submittedName>
</protein>
<keyword evidence="7" id="KW-0223">Dioxygenase</keyword>
<dbReference type="PANTHER" id="PTHR21266">
    <property type="entry name" value="IRON-SULFUR DOMAIN CONTAINING PROTEIN"/>
    <property type="match status" value="1"/>
</dbReference>
<dbReference type="AlphaFoldDB" id="A0A1H9GZR0"/>
<dbReference type="InterPro" id="IPR050584">
    <property type="entry name" value="Cholesterol_7-desaturase"/>
</dbReference>
<dbReference type="GO" id="GO:0005506">
    <property type="term" value="F:iron ion binding"/>
    <property type="evidence" value="ECO:0007669"/>
    <property type="project" value="InterPro"/>
</dbReference>
<dbReference type="SUPFAM" id="SSF55961">
    <property type="entry name" value="Bet v1-like"/>
    <property type="match status" value="1"/>
</dbReference>
<keyword evidence="1" id="KW-0001">2Fe-2S</keyword>
<evidence type="ECO:0000256" key="3">
    <source>
        <dbReference type="ARBA" id="ARBA00023002"/>
    </source>
</evidence>
<dbReference type="CDD" id="cd03469">
    <property type="entry name" value="Rieske_RO_Alpha_N"/>
    <property type="match status" value="1"/>
</dbReference>
<dbReference type="PROSITE" id="PS51296">
    <property type="entry name" value="RIESKE"/>
    <property type="match status" value="1"/>
</dbReference>
<dbReference type="InterPro" id="IPR044043">
    <property type="entry name" value="VanA_C_cat"/>
</dbReference>